<dbReference type="SUPFAM" id="SSF103473">
    <property type="entry name" value="MFS general substrate transporter"/>
    <property type="match status" value="1"/>
</dbReference>
<proteinExistence type="predicted"/>
<evidence type="ECO:0000256" key="4">
    <source>
        <dbReference type="ARBA" id="ARBA00022692"/>
    </source>
</evidence>
<dbReference type="GO" id="GO:0005886">
    <property type="term" value="C:plasma membrane"/>
    <property type="evidence" value="ECO:0007669"/>
    <property type="project" value="UniProtKB-SubCell"/>
</dbReference>
<evidence type="ECO:0000256" key="7">
    <source>
        <dbReference type="SAM" id="MobiDB-lite"/>
    </source>
</evidence>
<dbReference type="InterPro" id="IPR036259">
    <property type="entry name" value="MFS_trans_sf"/>
</dbReference>
<comment type="subcellular location">
    <subcellularLocation>
        <location evidence="1">Cell inner membrane</location>
        <topology evidence="1">Multi-pass membrane protein</topology>
    </subcellularLocation>
</comment>
<sequence length="141" mass="14351">MLGGSAAWGMALALFGISPNPWMGLAFLVLAGVADTVAVVSRGTIVQLHTPNALLGRVVAAEQIVGQAGPDVGNMRGGLIAATTSGMTALVSGGLLCVAMVTLIGAATPELRRSSRTPPSESQRPTLPIPARRTNLTGPRR</sequence>
<protein>
    <submittedName>
        <fullName evidence="9">Putative membrane protein</fullName>
    </submittedName>
</protein>
<evidence type="ECO:0000256" key="1">
    <source>
        <dbReference type="ARBA" id="ARBA00004429"/>
    </source>
</evidence>
<accession>A0A1C3P3D5</accession>
<dbReference type="Gene3D" id="1.20.1250.20">
    <property type="entry name" value="MFS general substrate transporter like domains"/>
    <property type="match status" value="1"/>
</dbReference>
<feature type="transmembrane region" description="Helical" evidence="8">
    <location>
        <begin position="79"/>
        <end position="106"/>
    </location>
</feature>
<evidence type="ECO:0000313" key="9">
    <source>
        <dbReference type="EMBL" id="SBW24313.1"/>
    </source>
</evidence>
<keyword evidence="5 8" id="KW-1133">Transmembrane helix</keyword>
<feature type="region of interest" description="Disordered" evidence="7">
    <location>
        <begin position="110"/>
        <end position="141"/>
    </location>
</feature>
<dbReference type="Proteomes" id="UP000199013">
    <property type="component" value="Unassembled WGS sequence"/>
</dbReference>
<keyword evidence="3" id="KW-1003">Cell membrane</keyword>
<evidence type="ECO:0000256" key="2">
    <source>
        <dbReference type="ARBA" id="ARBA00022448"/>
    </source>
</evidence>
<gene>
    <name evidence="9" type="ORF">FDG2_4103</name>
</gene>
<evidence type="ECO:0000313" key="10">
    <source>
        <dbReference type="Proteomes" id="UP000199013"/>
    </source>
</evidence>
<feature type="compositionally biased region" description="Polar residues" evidence="7">
    <location>
        <begin position="116"/>
        <end position="125"/>
    </location>
</feature>
<keyword evidence="6 8" id="KW-0472">Membrane</keyword>
<reference evidence="10" key="1">
    <citation type="submission" date="2016-02" db="EMBL/GenBank/DDBJ databases">
        <authorList>
            <person name="Wibberg D."/>
        </authorList>
    </citation>
    <scope>NUCLEOTIDE SEQUENCE [LARGE SCALE GENOMIC DNA]</scope>
</reference>
<evidence type="ECO:0000256" key="8">
    <source>
        <dbReference type="SAM" id="Phobius"/>
    </source>
</evidence>
<dbReference type="PANTHER" id="PTHR23513">
    <property type="entry name" value="INTEGRAL MEMBRANE EFFLUX PROTEIN-RELATED"/>
    <property type="match status" value="1"/>
</dbReference>
<evidence type="ECO:0000256" key="3">
    <source>
        <dbReference type="ARBA" id="ARBA00022475"/>
    </source>
</evidence>
<dbReference type="AlphaFoldDB" id="A0A1C3P3D5"/>
<keyword evidence="10" id="KW-1185">Reference proteome</keyword>
<dbReference type="EMBL" id="FLUV01001726">
    <property type="protein sequence ID" value="SBW24313.1"/>
    <property type="molecule type" value="Genomic_DNA"/>
</dbReference>
<keyword evidence="2" id="KW-0813">Transport</keyword>
<organism evidence="9 10">
    <name type="scientific">Candidatus Protofrankia californiensis</name>
    <dbReference type="NCBI Taxonomy" id="1839754"/>
    <lineage>
        <taxon>Bacteria</taxon>
        <taxon>Bacillati</taxon>
        <taxon>Actinomycetota</taxon>
        <taxon>Actinomycetes</taxon>
        <taxon>Frankiales</taxon>
        <taxon>Frankiaceae</taxon>
        <taxon>Protofrankia</taxon>
    </lineage>
</organism>
<dbReference type="PANTHER" id="PTHR23513:SF9">
    <property type="entry name" value="ENTEROBACTIN EXPORTER ENTS"/>
    <property type="match status" value="1"/>
</dbReference>
<name>A0A1C3P3D5_9ACTN</name>
<keyword evidence="4 8" id="KW-0812">Transmembrane</keyword>
<evidence type="ECO:0000256" key="5">
    <source>
        <dbReference type="ARBA" id="ARBA00022989"/>
    </source>
</evidence>
<evidence type="ECO:0000256" key="6">
    <source>
        <dbReference type="ARBA" id="ARBA00023136"/>
    </source>
</evidence>